<dbReference type="PANTHER" id="PTHR48448">
    <property type="entry name" value="MUTL PROTEIN ISOFORM 1"/>
    <property type="match status" value="1"/>
</dbReference>
<dbReference type="Gene3D" id="3.40.50.300">
    <property type="entry name" value="P-loop containing nucleotide triphosphate hydrolases"/>
    <property type="match status" value="1"/>
</dbReference>
<sequence>MEIDNFILEVPKSIVCKILFSFLWFDLITILGISIFLLFFSLDSKTSAASFLYFDTQPLHLRCHTPTPSHLHPYPPVPPAPLSYIEGRVSQFVVLVGITVGCLHHVEIFFQVPCVWNWTTFKRIHHKELIISHGSRTTLSSDSILRVNLIGDYVGYNDVLSFENFFLVVPRQHEVYVEGHYVKFKPYKRFEEFSTHTKLWKNRVKKIHLKESYEEVDKAVEALSLAVTEDFLPIISRIKATTTPFGGVRGEITYAREHKSVWFKVKRFAPSGWANTPGEEQIKQLKPSIDSKGRKVGEEWFTTVKVENALTRYHEAGANAKTMVLELLRGLSKELQDKINVLIFASMLLVIAKALFAHVSEGKRRRWEKGEIDGMKITGLSPYWFDAAKGSVVVNTIEMKSIFLLTGPNGGGKSSLLRSICVAALFGICGFMVPT</sequence>
<evidence type="ECO:0000313" key="3">
    <source>
        <dbReference type="Proteomes" id="UP001157418"/>
    </source>
</evidence>
<gene>
    <name evidence="2" type="ORF">LVIROSA_LOCUS7181</name>
</gene>
<evidence type="ECO:0000256" key="1">
    <source>
        <dbReference type="SAM" id="Phobius"/>
    </source>
</evidence>
<dbReference type="Proteomes" id="UP001157418">
    <property type="component" value="Unassembled WGS sequence"/>
</dbReference>
<accession>A0AAU9LYP5</accession>
<keyword evidence="1" id="KW-1133">Transmembrane helix</keyword>
<keyword evidence="1" id="KW-0812">Transmembrane</keyword>
<organism evidence="2 3">
    <name type="scientific">Lactuca virosa</name>
    <dbReference type="NCBI Taxonomy" id="75947"/>
    <lineage>
        <taxon>Eukaryota</taxon>
        <taxon>Viridiplantae</taxon>
        <taxon>Streptophyta</taxon>
        <taxon>Embryophyta</taxon>
        <taxon>Tracheophyta</taxon>
        <taxon>Spermatophyta</taxon>
        <taxon>Magnoliopsida</taxon>
        <taxon>eudicotyledons</taxon>
        <taxon>Gunneridae</taxon>
        <taxon>Pentapetalae</taxon>
        <taxon>asterids</taxon>
        <taxon>campanulids</taxon>
        <taxon>Asterales</taxon>
        <taxon>Asteraceae</taxon>
        <taxon>Cichorioideae</taxon>
        <taxon>Cichorieae</taxon>
        <taxon>Lactucinae</taxon>
        <taxon>Lactuca</taxon>
    </lineage>
</organism>
<evidence type="ECO:0000313" key="2">
    <source>
        <dbReference type="EMBL" id="CAH1419665.1"/>
    </source>
</evidence>
<evidence type="ECO:0008006" key="4">
    <source>
        <dbReference type="Google" id="ProtNLM"/>
    </source>
</evidence>
<dbReference type="InterPro" id="IPR053276">
    <property type="entry name" value="MtDNA_mismatch_repair_MutS"/>
</dbReference>
<reference evidence="2 3" key="1">
    <citation type="submission" date="2022-01" db="EMBL/GenBank/DDBJ databases">
        <authorList>
            <person name="Xiong W."/>
            <person name="Schranz E."/>
        </authorList>
    </citation>
    <scope>NUCLEOTIDE SEQUENCE [LARGE SCALE GENOMIC DNA]</scope>
</reference>
<dbReference type="SUPFAM" id="SSF52540">
    <property type="entry name" value="P-loop containing nucleoside triphosphate hydrolases"/>
    <property type="match status" value="1"/>
</dbReference>
<feature type="transmembrane region" description="Helical" evidence="1">
    <location>
        <begin position="18"/>
        <end position="40"/>
    </location>
</feature>
<dbReference type="InterPro" id="IPR027417">
    <property type="entry name" value="P-loop_NTPase"/>
</dbReference>
<protein>
    <recommendedName>
        <fullName evidence="4">DNA mismatch repair proteins mutS family domain-containing protein</fullName>
    </recommendedName>
</protein>
<keyword evidence="1" id="KW-0472">Membrane</keyword>
<comment type="caution">
    <text evidence="2">The sequence shown here is derived from an EMBL/GenBank/DDBJ whole genome shotgun (WGS) entry which is preliminary data.</text>
</comment>
<proteinExistence type="predicted"/>
<dbReference type="EMBL" id="CAKMRJ010000463">
    <property type="protein sequence ID" value="CAH1419665.1"/>
    <property type="molecule type" value="Genomic_DNA"/>
</dbReference>
<dbReference type="PANTHER" id="PTHR48448:SF1">
    <property type="entry name" value="MUTL PROTEIN ISOFORM 1"/>
    <property type="match status" value="1"/>
</dbReference>
<keyword evidence="3" id="KW-1185">Reference proteome</keyword>
<name>A0AAU9LYP5_9ASTR</name>
<dbReference type="AlphaFoldDB" id="A0AAU9LYP5"/>